<dbReference type="PANTHER" id="PTHR46577:SF1">
    <property type="entry name" value="HTH-TYPE TRANSCRIPTIONAL REGULATORY PROTEIN GABR"/>
    <property type="match status" value="1"/>
</dbReference>
<reference evidence="8 9" key="1">
    <citation type="submission" date="2012-08" db="EMBL/GenBank/DDBJ databases">
        <title>The Genome Sequence of Slackia piriformis YIT 12062.</title>
        <authorList>
            <consortium name="The Broad Institute Genome Sequencing Platform"/>
            <person name="Earl A."/>
            <person name="Ward D."/>
            <person name="Feldgarden M."/>
            <person name="Gevers D."/>
            <person name="Morotomi M."/>
            <person name="Walker B."/>
            <person name="Young S.K."/>
            <person name="Zeng Q."/>
            <person name="Gargeya S."/>
            <person name="Fitzgerald M."/>
            <person name="Haas B."/>
            <person name="Abouelleil A."/>
            <person name="Alvarado L."/>
            <person name="Arachchi H.M."/>
            <person name="Berlin A.M."/>
            <person name="Chapman S.B."/>
            <person name="Goldberg J."/>
            <person name="Griggs A."/>
            <person name="Gujja S."/>
            <person name="Hansen M."/>
            <person name="Howarth C."/>
            <person name="Imamovic A."/>
            <person name="Larimer J."/>
            <person name="McCowen C."/>
            <person name="Montmayeur A."/>
            <person name="Murphy C."/>
            <person name="Neiman D."/>
            <person name="Pearson M."/>
            <person name="Priest M."/>
            <person name="Roberts A."/>
            <person name="Saif S."/>
            <person name="Shea T."/>
            <person name="Sisk P."/>
            <person name="Sykes S."/>
            <person name="Wortman J."/>
            <person name="Nusbaum C."/>
            <person name="Birren B."/>
        </authorList>
    </citation>
    <scope>NUCLEOTIDE SEQUENCE [LARGE SCALE GENOMIC DNA]</scope>
    <source>
        <strain evidence="8 9">YIT 12062</strain>
    </source>
</reference>
<evidence type="ECO:0000313" key="8">
    <source>
        <dbReference type="EMBL" id="EJZ84259.1"/>
    </source>
</evidence>
<dbReference type="SUPFAM" id="SSF53383">
    <property type="entry name" value="PLP-dependent transferases"/>
    <property type="match status" value="1"/>
</dbReference>
<dbReference type="InterPro" id="IPR015424">
    <property type="entry name" value="PyrdxlP-dep_Trfase"/>
</dbReference>
<dbReference type="GO" id="GO:0003677">
    <property type="term" value="F:DNA binding"/>
    <property type="evidence" value="ECO:0007669"/>
    <property type="project" value="UniProtKB-KW"/>
</dbReference>
<dbReference type="SMART" id="SM00345">
    <property type="entry name" value="HTH_GNTR"/>
    <property type="match status" value="1"/>
</dbReference>
<dbReference type="InParanoid" id="K0YXF4"/>
<dbReference type="RefSeq" id="WP_009138797.1">
    <property type="nucleotide sequence ID" value="NZ_JH815198.1"/>
</dbReference>
<protein>
    <recommendedName>
        <fullName evidence="7">HTH gntR-type domain-containing protein</fullName>
    </recommendedName>
</protein>
<dbReference type="AlphaFoldDB" id="K0YXF4"/>
<dbReference type="PROSITE" id="PS50949">
    <property type="entry name" value="HTH_GNTR"/>
    <property type="match status" value="1"/>
</dbReference>
<dbReference type="Pfam" id="PF00392">
    <property type="entry name" value="GntR"/>
    <property type="match status" value="1"/>
</dbReference>
<dbReference type="InterPro" id="IPR051446">
    <property type="entry name" value="HTH_trans_reg/aminotransferase"/>
</dbReference>
<dbReference type="InterPro" id="IPR000524">
    <property type="entry name" value="Tscrpt_reg_HTH_GntR"/>
</dbReference>
<feature type="region of interest" description="Disordered" evidence="6">
    <location>
        <begin position="86"/>
        <end position="126"/>
    </location>
</feature>
<dbReference type="GO" id="GO:0003700">
    <property type="term" value="F:DNA-binding transcription factor activity"/>
    <property type="evidence" value="ECO:0007669"/>
    <property type="project" value="InterPro"/>
</dbReference>
<dbReference type="InterPro" id="IPR015421">
    <property type="entry name" value="PyrdxlP-dep_Trfase_major"/>
</dbReference>
<dbReference type="Gene3D" id="1.10.10.10">
    <property type="entry name" value="Winged helix-like DNA-binding domain superfamily/Winged helix DNA-binding domain"/>
    <property type="match status" value="1"/>
</dbReference>
<dbReference type="Proteomes" id="UP000006069">
    <property type="component" value="Unassembled WGS sequence"/>
</dbReference>
<dbReference type="PANTHER" id="PTHR46577">
    <property type="entry name" value="HTH-TYPE TRANSCRIPTIONAL REGULATORY PROTEIN GABR"/>
    <property type="match status" value="1"/>
</dbReference>
<dbReference type="EMBL" id="ADMD01000002">
    <property type="protein sequence ID" value="EJZ84259.1"/>
    <property type="molecule type" value="Genomic_DNA"/>
</dbReference>
<dbReference type="CDD" id="cd07377">
    <property type="entry name" value="WHTH_GntR"/>
    <property type="match status" value="1"/>
</dbReference>
<dbReference type="InterPro" id="IPR004839">
    <property type="entry name" value="Aminotransferase_I/II_large"/>
</dbReference>
<dbReference type="Pfam" id="PF00155">
    <property type="entry name" value="Aminotran_1_2"/>
    <property type="match status" value="1"/>
</dbReference>
<keyword evidence="9" id="KW-1185">Reference proteome</keyword>
<comment type="caution">
    <text evidence="8">The sequence shown here is derived from an EMBL/GenBank/DDBJ whole genome shotgun (WGS) entry which is preliminary data.</text>
</comment>
<evidence type="ECO:0000256" key="1">
    <source>
        <dbReference type="ARBA" id="ARBA00005384"/>
    </source>
</evidence>
<dbReference type="SUPFAM" id="SSF46785">
    <property type="entry name" value="Winged helix' DNA-binding domain"/>
    <property type="match status" value="1"/>
</dbReference>
<dbReference type="CDD" id="cd00609">
    <property type="entry name" value="AAT_like"/>
    <property type="match status" value="1"/>
</dbReference>
<keyword evidence="2" id="KW-0663">Pyridoxal phosphate</keyword>
<dbReference type="InterPro" id="IPR036388">
    <property type="entry name" value="WH-like_DNA-bd_sf"/>
</dbReference>
<dbReference type="eggNOG" id="COG1167">
    <property type="taxonomic scope" value="Bacteria"/>
</dbReference>
<feature type="compositionally biased region" description="Basic and acidic residues" evidence="6">
    <location>
        <begin position="107"/>
        <end position="117"/>
    </location>
</feature>
<dbReference type="PATRIC" id="fig|742818.3.peg.616"/>
<dbReference type="InterPro" id="IPR036390">
    <property type="entry name" value="WH_DNA-bd_sf"/>
</dbReference>
<name>K0YXF4_9ACTN</name>
<comment type="similarity">
    <text evidence="1">In the C-terminal section; belongs to the class-I pyridoxal-phosphate-dependent aminotransferase family.</text>
</comment>
<organism evidence="8 9">
    <name type="scientific">Slackia piriformis YIT 12062</name>
    <dbReference type="NCBI Taxonomy" id="742818"/>
    <lineage>
        <taxon>Bacteria</taxon>
        <taxon>Bacillati</taxon>
        <taxon>Actinomycetota</taxon>
        <taxon>Coriobacteriia</taxon>
        <taxon>Eggerthellales</taxon>
        <taxon>Eggerthellaceae</taxon>
        <taxon>Slackia</taxon>
    </lineage>
</organism>
<gene>
    <name evidence="8" type="ORF">HMPREF9451_00568</name>
</gene>
<sequence length="531" mass="59384">MLTYNLDERNEDPLYVYLYKCIKKDIEDGIVHPHDRLPSKRTLARNLGVALITVESAYAQLMAEGYLYAEPRRGYFACDILSQPQPQNARRDFSDFATGKNTPSTAPEKDRKGRDPQEGNSSSQRDFTLYNLEKPELYNVKSRIRFNLASLETSPDSFPFSTWAKTLRDTLSLEPRSDLVSAQDCQGTKRLREAIAWHIRSVRGLEADPDCIVVGAGAQVLYNLIIQLLERPEAVALENPGYGRLASIYEANGIRIFPIPLDAKGISSEGLRACGADLAHITPSHQFPTGIVMPPSRRYELLAWATEKPGRYIIEDDYDCEFRLAGKPIPSLSGIDRSERVIYTNTFSQTLGSAFRIAYMVLPAHLARVYRERMGFYSCTVPAIDQMALARFIEQGDLDRHINRTKTRCKAVRNALIEALRLTPAGPYLSFENIDSGLHFLMEVHTQSQASPEENRPQNNSASCTLLENAMVESLLKQDVAARSLSSYRIGADEAPDSSRCRLVISYAGLSKRDARAAAEAISRALVSFLS</sequence>
<accession>K0YXF4</accession>
<keyword evidence="4" id="KW-0238">DNA-binding</keyword>
<evidence type="ECO:0000256" key="3">
    <source>
        <dbReference type="ARBA" id="ARBA00023015"/>
    </source>
</evidence>
<dbReference type="OrthoDB" id="594134at2"/>
<keyword evidence="5" id="KW-0804">Transcription</keyword>
<dbReference type="GO" id="GO:0030170">
    <property type="term" value="F:pyridoxal phosphate binding"/>
    <property type="evidence" value="ECO:0007669"/>
    <property type="project" value="InterPro"/>
</dbReference>
<dbReference type="HOGENOM" id="CLU_017584_0_1_11"/>
<evidence type="ECO:0000313" key="9">
    <source>
        <dbReference type="Proteomes" id="UP000006069"/>
    </source>
</evidence>
<evidence type="ECO:0000256" key="4">
    <source>
        <dbReference type="ARBA" id="ARBA00023125"/>
    </source>
</evidence>
<evidence type="ECO:0000256" key="5">
    <source>
        <dbReference type="ARBA" id="ARBA00023163"/>
    </source>
</evidence>
<evidence type="ECO:0000256" key="2">
    <source>
        <dbReference type="ARBA" id="ARBA00022898"/>
    </source>
</evidence>
<proteinExistence type="inferred from homology"/>
<evidence type="ECO:0000259" key="7">
    <source>
        <dbReference type="PROSITE" id="PS50949"/>
    </source>
</evidence>
<evidence type="ECO:0000256" key="6">
    <source>
        <dbReference type="SAM" id="MobiDB-lite"/>
    </source>
</evidence>
<keyword evidence="3" id="KW-0805">Transcription regulation</keyword>
<feature type="domain" description="HTH gntR-type" evidence="7">
    <location>
        <begin position="12"/>
        <end position="80"/>
    </location>
</feature>
<dbReference type="Gene3D" id="3.40.640.10">
    <property type="entry name" value="Type I PLP-dependent aspartate aminotransferase-like (Major domain)"/>
    <property type="match status" value="1"/>
</dbReference>